<dbReference type="GO" id="GO:0005829">
    <property type="term" value="C:cytosol"/>
    <property type="evidence" value="ECO:0007669"/>
    <property type="project" value="TreeGrafter"/>
</dbReference>
<protein>
    <submittedName>
        <fullName evidence="2">N-acyl-D-glutamate deacylase</fullName>
    </submittedName>
</protein>
<name>A0A363UJP5_9GAMM</name>
<evidence type="ECO:0000313" key="2">
    <source>
        <dbReference type="EMBL" id="PWN55650.1"/>
    </source>
</evidence>
<dbReference type="InterPro" id="IPR032466">
    <property type="entry name" value="Metal_Hydrolase"/>
</dbReference>
<keyword evidence="3" id="KW-1185">Reference proteome</keyword>
<accession>A0A363UJP5</accession>
<feature type="region of interest" description="Disordered" evidence="1">
    <location>
        <begin position="626"/>
        <end position="646"/>
    </location>
</feature>
<dbReference type="OrthoDB" id="9766983at2"/>
<dbReference type="AlphaFoldDB" id="A0A363UJP5"/>
<comment type="caution">
    <text evidence="2">The sequence shown here is derived from an EMBL/GenBank/DDBJ whole genome shotgun (WGS) entry which is preliminary data.</text>
</comment>
<dbReference type="InterPro" id="IPR011059">
    <property type="entry name" value="Metal-dep_hydrolase_composite"/>
</dbReference>
<dbReference type="SUPFAM" id="SSF51556">
    <property type="entry name" value="Metallo-dependent hydrolases"/>
    <property type="match status" value="1"/>
</dbReference>
<dbReference type="SUPFAM" id="SSF51338">
    <property type="entry name" value="Composite domain of metallo-dependent hydrolases"/>
    <property type="match status" value="1"/>
</dbReference>
<gene>
    <name evidence="2" type="ORF">DEH80_11125</name>
</gene>
<dbReference type="PANTHER" id="PTHR11647">
    <property type="entry name" value="HYDRANTOINASE/DIHYDROPYRIMIDINASE FAMILY MEMBER"/>
    <property type="match status" value="1"/>
</dbReference>
<organism evidence="2 3">
    <name type="scientific">Abyssibacter profundi</name>
    <dbReference type="NCBI Taxonomy" id="2182787"/>
    <lineage>
        <taxon>Bacteria</taxon>
        <taxon>Pseudomonadati</taxon>
        <taxon>Pseudomonadota</taxon>
        <taxon>Gammaproteobacteria</taxon>
        <taxon>Chromatiales</taxon>
        <taxon>Oceanococcaceae</taxon>
        <taxon>Abyssibacter</taxon>
    </lineage>
</organism>
<dbReference type="Gene3D" id="2.30.40.10">
    <property type="entry name" value="Urease, subunit C, domain 1"/>
    <property type="match status" value="1"/>
</dbReference>
<dbReference type="PANTHER" id="PTHR11647:SF1">
    <property type="entry name" value="COLLAPSIN RESPONSE MEDIATOR PROTEIN"/>
    <property type="match status" value="1"/>
</dbReference>
<dbReference type="Proteomes" id="UP000251800">
    <property type="component" value="Unassembled WGS sequence"/>
</dbReference>
<dbReference type="RefSeq" id="WP_109720574.1">
    <property type="nucleotide sequence ID" value="NZ_QEQK01000009.1"/>
</dbReference>
<dbReference type="InterPro" id="IPR050378">
    <property type="entry name" value="Metallo-dep_Hydrolases_sf"/>
</dbReference>
<evidence type="ECO:0000313" key="3">
    <source>
        <dbReference type="Proteomes" id="UP000251800"/>
    </source>
</evidence>
<sequence>MSETVSWDTLIRNALIFDGTGQPPLREDLAIAGGRIAARGPSLPAEQAREVVEADGQWLMPGLLDIHTHFDLEVELAPGLPEAVRHGTTTVVFGNCSLGLAYGAQRRNGEDPIVDCFARVENIPKPVLAKVVDQVQWSDSAGYLAHFDALPLGPNVVPLLPHSMLRAEVMGLRESVTRYPTNEELKRMEALVELAMQEGYAGFSTDALPFHYLANDPHRRTKIPSQWGSFKELRRLTGVVRRHDRVWQATPPKDSPPQVLRNFLLTSGRIFGKPLKITAVAALDIATNRGIAKLGKLLSRLLNSRLIGGHFRFQALAAPFKVYWDGPINPLAEEIDELRELNEPDLDDEAARMALLDDPAYQQRFRKMWRHGKSGFNLANLARLLGRERMAFSRRLEDMVFVQVPGDVDALWKDETFQAVFARLQRWQATGQGARSSAEEAVFDGFPKPIEDDAAFVLHLFRQYDLDLRWYVISANRDPEVVKSLLFNPNVLPGFNDSGAHLTNMAFYDANLRGLQIAQADGLDRVAWHVKRLTRDPADFFGVRAGRIDVGEQADVILVDPEALRRYDSDANTHRIHREAFQNDQMVNRSDGVVRLTLIAGKVAWSVDQHGPRLGVERMGRLLRHHSLESSSDSNQAAREPLASAA</sequence>
<evidence type="ECO:0000256" key="1">
    <source>
        <dbReference type="SAM" id="MobiDB-lite"/>
    </source>
</evidence>
<reference evidence="2 3" key="1">
    <citation type="submission" date="2018-05" db="EMBL/GenBank/DDBJ databases">
        <title>Abyssibacter profundi OUC007T gen. nov., sp. nov, a marine bacterium isolated from seawater of the Mariana Trench.</title>
        <authorList>
            <person name="Zhou S."/>
        </authorList>
    </citation>
    <scope>NUCLEOTIDE SEQUENCE [LARGE SCALE GENOMIC DNA]</scope>
    <source>
        <strain evidence="2 3">OUC007</strain>
    </source>
</reference>
<proteinExistence type="predicted"/>
<dbReference type="GO" id="GO:0016812">
    <property type="term" value="F:hydrolase activity, acting on carbon-nitrogen (but not peptide) bonds, in cyclic amides"/>
    <property type="evidence" value="ECO:0007669"/>
    <property type="project" value="TreeGrafter"/>
</dbReference>
<dbReference type="Gene3D" id="3.20.20.140">
    <property type="entry name" value="Metal-dependent hydrolases"/>
    <property type="match status" value="1"/>
</dbReference>
<dbReference type="EMBL" id="QEQK01000009">
    <property type="protein sequence ID" value="PWN55650.1"/>
    <property type="molecule type" value="Genomic_DNA"/>
</dbReference>